<dbReference type="PROSITE" id="PS00678">
    <property type="entry name" value="WD_REPEATS_1"/>
    <property type="match status" value="1"/>
</dbReference>
<dbReference type="Gene3D" id="2.130.10.10">
    <property type="entry name" value="YVTN repeat-like/Quinoprotein amine dehydrogenase"/>
    <property type="match status" value="1"/>
</dbReference>
<feature type="repeat" description="WD" evidence="3">
    <location>
        <begin position="45"/>
        <end position="86"/>
    </location>
</feature>
<evidence type="ECO:0000256" key="1">
    <source>
        <dbReference type="ARBA" id="ARBA00022574"/>
    </source>
</evidence>
<organism evidence="4 5">
    <name type="scientific">Fusarium tricinctum</name>
    <dbReference type="NCBI Taxonomy" id="61284"/>
    <lineage>
        <taxon>Eukaryota</taxon>
        <taxon>Fungi</taxon>
        <taxon>Dikarya</taxon>
        <taxon>Ascomycota</taxon>
        <taxon>Pezizomycotina</taxon>
        <taxon>Sordariomycetes</taxon>
        <taxon>Hypocreomycetidae</taxon>
        <taxon>Hypocreales</taxon>
        <taxon>Nectriaceae</taxon>
        <taxon>Fusarium</taxon>
        <taxon>Fusarium tricinctum species complex</taxon>
    </lineage>
</organism>
<evidence type="ECO:0000256" key="2">
    <source>
        <dbReference type="ARBA" id="ARBA00022737"/>
    </source>
</evidence>
<dbReference type="Proteomes" id="UP000813427">
    <property type="component" value="Unassembled WGS sequence"/>
</dbReference>
<dbReference type="InterPro" id="IPR015943">
    <property type="entry name" value="WD40/YVTN_repeat-like_dom_sf"/>
</dbReference>
<dbReference type="EMBL" id="JAGPXF010000004">
    <property type="protein sequence ID" value="KAH7246071.1"/>
    <property type="molecule type" value="Genomic_DNA"/>
</dbReference>
<sequence>QRLRGHEQHVVAITFSSKPQFLAVASWDHTVGLWSMSSLACIRILSGHFDRVTTIRFSPDEKIMATGSLDKTVQVWEIATGMLLQAVWYGAGFIRDISFSNDEFVVHVSDDDLDSLCDVLSRIVWNETVWNKALILKDYTYPLTATHETATLETALRCEVSLSSDRNWVTRGCEKIIWLPGEYRPTGMESYARRGSTLFIGCESGRVYHLQIPD</sequence>
<evidence type="ECO:0000256" key="3">
    <source>
        <dbReference type="PROSITE-ProRule" id="PRU00221"/>
    </source>
</evidence>
<dbReference type="PANTHER" id="PTHR19879">
    <property type="entry name" value="TRANSCRIPTION INITIATION FACTOR TFIID"/>
    <property type="match status" value="1"/>
</dbReference>
<proteinExistence type="predicted"/>
<feature type="repeat" description="WD" evidence="3">
    <location>
        <begin position="3"/>
        <end position="44"/>
    </location>
</feature>
<evidence type="ECO:0000313" key="5">
    <source>
        <dbReference type="Proteomes" id="UP000813427"/>
    </source>
</evidence>
<keyword evidence="1 3" id="KW-0853">WD repeat</keyword>
<dbReference type="AlphaFoldDB" id="A0A8K0RWI7"/>
<accession>A0A8K0RWI7</accession>
<name>A0A8K0RWI7_9HYPO</name>
<dbReference type="InterPro" id="IPR019775">
    <property type="entry name" value="WD40_repeat_CS"/>
</dbReference>
<reference evidence="4" key="1">
    <citation type="journal article" date="2021" name="Nat. Commun.">
        <title>Genetic determinants of endophytism in the Arabidopsis root mycobiome.</title>
        <authorList>
            <person name="Mesny F."/>
            <person name="Miyauchi S."/>
            <person name="Thiergart T."/>
            <person name="Pickel B."/>
            <person name="Atanasova L."/>
            <person name="Karlsson M."/>
            <person name="Huettel B."/>
            <person name="Barry K.W."/>
            <person name="Haridas S."/>
            <person name="Chen C."/>
            <person name="Bauer D."/>
            <person name="Andreopoulos W."/>
            <person name="Pangilinan J."/>
            <person name="LaButti K."/>
            <person name="Riley R."/>
            <person name="Lipzen A."/>
            <person name="Clum A."/>
            <person name="Drula E."/>
            <person name="Henrissat B."/>
            <person name="Kohler A."/>
            <person name="Grigoriev I.V."/>
            <person name="Martin F.M."/>
            <person name="Hacquard S."/>
        </authorList>
    </citation>
    <scope>NUCLEOTIDE SEQUENCE</scope>
    <source>
        <strain evidence="4">MPI-SDFR-AT-0068</strain>
    </source>
</reference>
<dbReference type="PROSITE" id="PS50294">
    <property type="entry name" value="WD_REPEATS_REGION"/>
    <property type="match status" value="2"/>
</dbReference>
<feature type="non-terminal residue" evidence="4">
    <location>
        <position position="1"/>
    </location>
</feature>
<evidence type="ECO:0000313" key="4">
    <source>
        <dbReference type="EMBL" id="KAH7246071.1"/>
    </source>
</evidence>
<keyword evidence="5" id="KW-1185">Reference proteome</keyword>
<dbReference type="Pfam" id="PF00400">
    <property type="entry name" value="WD40"/>
    <property type="match status" value="2"/>
</dbReference>
<dbReference type="SUPFAM" id="SSF50978">
    <property type="entry name" value="WD40 repeat-like"/>
    <property type="match status" value="1"/>
</dbReference>
<protein>
    <submittedName>
        <fullName evidence="4">WD40-repeat-containing domain protein</fullName>
    </submittedName>
</protein>
<dbReference type="InterPro" id="IPR001680">
    <property type="entry name" value="WD40_rpt"/>
</dbReference>
<keyword evidence="2" id="KW-0677">Repeat</keyword>
<comment type="caution">
    <text evidence="4">The sequence shown here is derived from an EMBL/GenBank/DDBJ whole genome shotgun (WGS) entry which is preliminary data.</text>
</comment>
<gene>
    <name evidence="4" type="ORF">BKA59DRAFT_397071</name>
</gene>
<dbReference type="OrthoDB" id="5240432at2759"/>
<dbReference type="PROSITE" id="PS50082">
    <property type="entry name" value="WD_REPEATS_2"/>
    <property type="match status" value="2"/>
</dbReference>
<dbReference type="PANTHER" id="PTHR19879:SF9">
    <property type="entry name" value="TRANSCRIPTION INITIATION FACTOR TFIID SUBUNIT 5"/>
    <property type="match status" value="1"/>
</dbReference>
<dbReference type="SMART" id="SM00320">
    <property type="entry name" value="WD40"/>
    <property type="match status" value="2"/>
</dbReference>
<dbReference type="InterPro" id="IPR036322">
    <property type="entry name" value="WD40_repeat_dom_sf"/>
</dbReference>